<evidence type="ECO:0000256" key="1">
    <source>
        <dbReference type="ARBA" id="ARBA00004496"/>
    </source>
</evidence>
<dbReference type="InterPro" id="IPR014746">
    <property type="entry name" value="Gln_synth/guanido_kin_cat_dom"/>
</dbReference>
<feature type="binding site" evidence="7">
    <location>
        <position position="334"/>
    </location>
    <ligand>
        <name>L-glutamate</name>
        <dbReference type="ChEBI" id="CHEBI:29985"/>
    </ligand>
</feature>
<dbReference type="Gene3D" id="3.30.590.10">
    <property type="entry name" value="Glutamine synthetase/guanido kinase, catalytic domain"/>
    <property type="match status" value="1"/>
</dbReference>
<dbReference type="EMBL" id="DSFH01000009">
    <property type="protein sequence ID" value="HEW63508.1"/>
    <property type="molecule type" value="Genomic_DNA"/>
</dbReference>
<feature type="binding site" evidence="8">
    <location>
        <position position="334"/>
    </location>
    <ligand>
        <name>ATP</name>
        <dbReference type="ChEBI" id="CHEBI:30616"/>
    </ligand>
</feature>
<dbReference type="Pfam" id="PF03951">
    <property type="entry name" value="Gln-synt_N"/>
    <property type="match status" value="1"/>
</dbReference>
<evidence type="ECO:0000256" key="8">
    <source>
        <dbReference type="PIRSR" id="PIRSR604809-2"/>
    </source>
</evidence>
<dbReference type="PROSITE" id="PS00180">
    <property type="entry name" value="GLNA_1"/>
    <property type="match status" value="1"/>
</dbReference>
<dbReference type="InterPro" id="IPR027302">
    <property type="entry name" value="Gln_synth_N_conserv_site"/>
</dbReference>
<accession>A0A2J6N3K2</accession>
<dbReference type="PANTHER" id="PTHR43407">
    <property type="entry name" value="GLUTAMINE SYNTHETASE"/>
    <property type="match status" value="1"/>
</dbReference>
<evidence type="ECO:0000256" key="9">
    <source>
        <dbReference type="PIRSR" id="PIRSR604809-3"/>
    </source>
</evidence>
<dbReference type="PROSITE" id="PS51987">
    <property type="entry name" value="GS_CATALYTIC"/>
    <property type="match status" value="1"/>
</dbReference>
<dbReference type="InterPro" id="IPR008147">
    <property type="entry name" value="Gln_synt_N"/>
</dbReference>
<keyword evidence="5 8" id="KW-0547">Nucleotide-binding</keyword>
<feature type="binding site" evidence="9">
    <location>
        <position position="213"/>
    </location>
    <ligand>
        <name>Mg(2+)</name>
        <dbReference type="ChEBI" id="CHEBI:18420"/>
        <label>1</label>
    </ligand>
</feature>
<keyword evidence="9" id="KW-0460">Magnesium</keyword>
<feature type="binding site" evidence="9">
    <location>
        <position position="130"/>
    </location>
    <ligand>
        <name>Mg(2+)</name>
        <dbReference type="ChEBI" id="CHEBI:18420"/>
        <label>1</label>
    </ligand>
</feature>
<dbReference type="EC" id="6.3.1.2" evidence="14"/>
<dbReference type="EMBL" id="PNIM01000004">
    <property type="protein sequence ID" value="PMB75912.1"/>
    <property type="molecule type" value="Genomic_DNA"/>
</dbReference>
<dbReference type="GO" id="GO:0046872">
    <property type="term" value="F:metal ion binding"/>
    <property type="evidence" value="ECO:0007669"/>
    <property type="project" value="UniProtKB-KW"/>
</dbReference>
<keyword evidence="3 13" id="KW-0963">Cytoplasm</keyword>
<proteinExistence type="inferred from homology"/>
<dbReference type="RefSeq" id="WP_272984777.1">
    <property type="nucleotide sequence ID" value="NZ_DSFH01000009.1"/>
</dbReference>
<keyword evidence="9" id="KW-0479">Metal-binding</keyword>
<feature type="modified residue" description="O-AMP-tyrosine" evidence="10">
    <location>
        <position position="394"/>
    </location>
</feature>
<dbReference type="GO" id="GO:0004356">
    <property type="term" value="F:glutamine synthetase activity"/>
    <property type="evidence" value="ECO:0007669"/>
    <property type="project" value="UniProtKB-EC"/>
</dbReference>
<keyword evidence="6 8" id="KW-0067">ATP-binding</keyword>
<dbReference type="GO" id="GO:0016020">
    <property type="term" value="C:membrane"/>
    <property type="evidence" value="ECO:0007669"/>
    <property type="project" value="TreeGrafter"/>
</dbReference>
<dbReference type="AlphaFoldDB" id="A0A2J6N3K2"/>
<dbReference type="Proteomes" id="UP000886076">
    <property type="component" value="Unassembled WGS sequence"/>
</dbReference>
<comment type="caution">
    <text evidence="18">The sequence shown here is derived from an EMBL/GenBank/DDBJ whole genome shotgun (WGS) entry which is preliminary data.</text>
</comment>
<evidence type="ECO:0000256" key="11">
    <source>
        <dbReference type="PROSITE-ProRule" id="PRU01330"/>
    </source>
</evidence>
<comment type="cofactor">
    <cofactor evidence="9">
        <name>Mg(2+)</name>
        <dbReference type="ChEBI" id="CHEBI:18420"/>
    </cofactor>
    <text evidence="9">Binds 2 Mg(2+) ions per subunit.</text>
</comment>
<keyword evidence="10" id="KW-0597">Phosphoprotein</keyword>
<dbReference type="PANTHER" id="PTHR43407:SF1">
    <property type="entry name" value="LENGSIN"/>
    <property type="match status" value="1"/>
</dbReference>
<dbReference type="InterPro" id="IPR036651">
    <property type="entry name" value="Gln_synt_N_sf"/>
</dbReference>
<protein>
    <recommendedName>
        <fullName evidence="14">Glutamine synthetase</fullName>
        <ecNumber evidence="14">6.3.1.2</ecNumber>
    </recommendedName>
</protein>
<dbReference type="InterPro" id="IPR004809">
    <property type="entry name" value="Gln_synth_I"/>
</dbReference>
<evidence type="ECO:0000256" key="10">
    <source>
        <dbReference type="PIRSR" id="PIRSR604809-50"/>
    </source>
</evidence>
<feature type="binding site" evidence="8">
    <location>
        <begin position="264"/>
        <end position="266"/>
    </location>
    <ligand>
        <name>ATP</name>
        <dbReference type="ChEBI" id="CHEBI:30616"/>
    </ligand>
</feature>
<dbReference type="GO" id="GO:0005737">
    <property type="term" value="C:cytoplasm"/>
    <property type="evidence" value="ECO:0007669"/>
    <property type="project" value="UniProtKB-SubCell"/>
</dbReference>
<evidence type="ECO:0000256" key="3">
    <source>
        <dbReference type="ARBA" id="ARBA00022490"/>
    </source>
</evidence>
<dbReference type="InterPro" id="IPR027303">
    <property type="entry name" value="Gln_synth_gly_rich_site"/>
</dbReference>
<evidence type="ECO:0000256" key="4">
    <source>
        <dbReference type="ARBA" id="ARBA00022598"/>
    </source>
</evidence>
<evidence type="ECO:0000259" key="16">
    <source>
        <dbReference type="PROSITE" id="PS51987"/>
    </source>
</evidence>
<evidence type="ECO:0000256" key="5">
    <source>
        <dbReference type="ARBA" id="ARBA00022741"/>
    </source>
</evidence>
<comment type="subcellular location">
    <subcellularLocation>
        <location evidence="1 13">Cytoplasm</location>
    </subcellularLocation>
</comment>
<dbReference type="PROSITE" id="PS00181">
    <property type="entry name" value="GLNA_ATP"/>
    <property type="match status" value="1"/>
</dbReference>
<feature type="domain" description="GS catalytic" evidence="16">
    <location>
        <begin position="105"/>
        <end position="465"/>
    </location>
</feature>
<feature type="binding site" evidence="7">
    <location>
        <position position="322"/>
    </location>
    <ligand>
        <name>L-glutamate</name>
        <dbReference type="ChEBI" id="CHEBI:29985"/>
    </ligand>
</feature>
<evidence type="ECO:0000256" key="14">
    <source>
        <dbReference type="RuleBase" id="RU004356"/>
    </source>
</evidence>
<comment type="similarity">
    <text evidence="2 11 12">Belongs to the glutamine synthetase family.</text>
</comment>
<comment type="catalytic activity">
    <reaction evidence="14">
        <text>L-glutamate + NH4(+) + ATP = L-glutamine + ADP + phosphate + H(+)</text>
        <dbReference type="Rhea" id="RHEA:16169"/>
        <dbReference type="ChEBI" id="CHEBI:15378"/>
        <dbReference type="ChEBI" id="CHEBI:28938"/>
        <dbReference type="ChEBI" id="CHEBI:29985"/>
        <dbReference type="ChEBI" id="CHEBI:30616"/>
        <dbReference type="ChEBI" id="CHEBI:43474"/>
        <dbReference type="ChEBI" id="CHEBI:58359"/>
        <dbReference type="ChEBI" id="CHEBI:456216"/>
        <dbReference type="EC" id="6.3.1.2"/>
    </reaction>
</comment>
<feature type="binding site" evidence="8">
    <location>
        <position position="200"/>
    </location>
    <ligand>
        <name>ATP</name>
        <dbReference type="ChEBI" id="CHEBI:30616"/>
    </ligand>
</feature>
<feature type="domain" description="GS beta-grasp" evidence="15">
    <location>
        <begin position="13"/>
        <end position="97"/>
    </location>
</feature>
<sequence>MEIEELKNIIEDNKLKWINLQLTDLLGIFRQVVISSKMFDEDAINLGIGKLDGSSVYGFKEIYESDLTLRPVLDTLRTNPFEINTADIITEVFDTFGTKRLETDPRYVAQKTIAYTSSFGYNSLTAAELEFYIFDEIRSWLRPLFSGFEIKSGSAGYDEKTNHSLTVKGGYYVPPPFDESIKIRSEISDLLQDFYKITIESHHHEVGGAGQGEINMQALDPVSTSDNIQRIKYVSRFVAHKYGKIITFMPKPISDDAGNGMHVHVSLWNNGKNAFYDINDDYAGISQEARYFIGGLLSHGKALSAIVSPTVNSYKRLLPHYEAPIFLTWSKGNRSAAVRIPSYHKNYERRKRVEYRPPDPSCNPYLAISAIILAGIDGIVKKIDPGDPIDENIYKMAESKLRELKIERLPSSLDKALDELLNDNEFLRPAFSQSLIELYIELKRKEIEKINRTISPAEFYYYANI</sequence>
<evidence type="ECO:0000313" key="19">
    <source>
        <dbReference type="Proteomes" id="UP000237153"/>
    </source>
</evidence>
<evidence type="ECO:0000256" key="13">
    <source>
        <dbReference type="RuleBase" id="RU000385"/>
    </source>
</evidence>
<feature type="binding site" evidence="9">
    <location>
        <position position="262"/>
    </location>
    <ligand>
        <name>Mg(2+)</name>
        <dbReference type="ChEBI" id="CHEBI:18420"/>
        <label>1</label>
    </ligand>
</feature>
<dbReference type="Pfam" id="PF00120">
    <property type="entry name" value="Gln-synt_C"/>
    <property type="match status" value="1"/>
</dbReference>
<feature type="binding site" evidence="9">
    <location>
        <position position="354"/>
    </location>
    <ligand>
        <name>Mg(2+)</name>
        <dbReference type="ChEBI" id="CHEBI:18420"/>
        <label>1</label>
    </ligand>
</feature>
<evidence type="ECO:0000256" key="12">
    <source>
        <dbReference type="RuleBase" id="RU000384"/>
    </source>
</evidence>
<dbReference type="PROSITE" id="PS51986">
    <property type="entry name" value="GS_BETA_GRASP"/>
    <property type="match status" value="1"/>
</dbReference>
<dbReference type="GO" id="GO:0019740">
    <property type="term" value="P:nitrogen utilization"/>
    <property type="evidence" value="ECO:0007669"/>
    <property type="project" value="TreeGrafter"/>
</dbReference>
<evidence type="ECO:0000259" key="15">
    <source>
        <dbReference type="PROSITE" id="PS51986"/>
    </source>
</evidence>
<dbReference type="GO" id="GO:0005524">
    <property type="term" value="F:ATP binding"/>
    <property type="evidence" value="ECO:0007669"/>
    <property type="project" value="UniProtKB-KW"/>
</dbReference>
<organism evidence="18 19">
    <name type="scientific">Fervidicoccus fontis</name>
    <dbReference type="NCBI Taxonomy" id="683846"/>
    <lineage>
        <taxon>Archaea</taxon>
        <taxon>Thermoproteota</taxon>
        <taxon>Thermoprotei</taxon>
        <taxon>Fervidicoccales</taxon>
        <taxon>Fervidicoccaceae</taxon>
        <taxon>Fervidicoccus</taxon>
    </lineage>
</organism>
<dbReference type="NCBIfam" id="TIGR00653">
    <property type="entry name" value="GlnA"/>
    <property type="match status" value="1"/>
</dbReference>
<gene>
    <name evidence="18" type="primary">glnA</name>
    <name evidence="18" type="ORF">C0188_01080</name>
    <name evidence="17" type="ORF">ENO39_00395</name>
</gene>
<dbReference type="Gene3D" id="3.10.20.70">
    <property type="entry name" value="Glutamine synthetase, N-terminal domain"/>
    <property type="match status" value="1"/>
</dbReference>
<evidence type="ECO:0000313" key="18">
    <source>
        <dbReference type="EMBL" id="PMB75912.1"/>
    </source>
</evidence>
<evidence type="ECO:0000313" key="17">
    <source>
        <dbReference type="EMBL" id="HEW63508.1"/>
    </source>
</evidence>
<dbReference type="InterPro" id="IPR008146">
    <property type="entry name" value="Gln_synth_cat_dom"/>
</dbReference>
<name>A0A2J6N3K2_9CREN</name>
<reference evidence="17" key="2">
    <citation type="journal article" date="2020" name="mSystems">
        <title>Genome- and Community-Level Interaction Insights into Carbon Utilization and Element Cycling Functions of Hydrothermarchaeota in Hydrothermal Sediment.</title>
        <authorList>
            <person name="Zhou Z."/>
            <person name="Liu Y."/>
            <person name="Xu W."/>
            <person name="Pan J."/>
            <person name="Luo Z.H."/>
            <person name="Li M."/>
        </authorList>
    </citation>
    <scope>NUCLEOTIDE SEQUENCE [LARGE SCALE GENOMIC DNA]</scope>
    <source>
        <strain evidence="17">SpSt-1261</strain>
    </source>
</reference>
<feature type="binding site" evidence="7">
    <location>
        <position position="316"/>
    </location>
    <ligand>
        <name>L-glutamate</name>
        <dbReference type="ChEBI" id="CHEBI:29985"/>
    </ligand>
</feature>
<evidence type="ECO:0000256" key="6">
    <source>
        <dbReference type="ARBA" id="ARBA00022840"/>
    </source>
</evidence>
<keyword evidence="4 14" id="KW-0436">Ligase</keyword>
<feature type="binding site" evidence="9">
    <location>
        <position position="205"/>
    </location>
    <ligand>
        <name>Mg(2+)</name>
        <dbReference type="ChEBI" id="CHEBI:18420"/>
        <label>1</label>
    </ligand>
</feature>
<dbReference type="SMART" id="SM01230">
    <property type="entry name" value="Gln-synt_C"/>
    <property type="match status" value="1"/>
</dbReference>
<reference evidence="18 19" key="1">
    <citation type="submission" date="2018-01" db="EMBL/GenBank/DDBJ databases">
        <title>Metagenomic assembled genomes from two thermal pools in the Uzon Caldera, Kamchatka, Russia.</title>
        <authorList>
            <person name="Wilkins L."/>
            <person name="Ettinger C."/>
        </authorList>
    </citation>
    <scope>NUCLEOTIDE SEQUENCE [LARGE SCALE GENOMIC DNA]</scope>
    <source>
        <strain evidence="18">ZAV-06</strain>
    </source>
</reference>
<dbReference type="SUPFAM" id="SSF54368">
    <property type="entry name" value="Glutamine synthetase, N-terminal domain"/>
    <property type="match status" value="1"/>
</dbReference>
<evidence type="ECO:0000256" key="7">
    <source>
        <dbReference type="PIRSR" id="PIRSR604809-1"/>
    </source>
</evidence>
<dbReference type="SUPFAM" id="SSF55931">
    <property type="entry name" value="Glutamine synthetase/guanido kinase"/>
    <property type="match status" value="1"/>
</dbReference>
<dbReference type="GO" id="GO:0006542">
    <property type="term" value="P:glutamine biosynthetic process"/>
    <property type="evidence" value="ECO:0007669"/>
    <property type="project" value="InterPro"/>
</dbReference>
<feature type="binding site" evidence="7">
    <location>
        <position position="356"/>
    </location>
    <ligand>
        <name>L-glutamate</name>
        <dbReference type="ChEBI" id="CHEBI:29985"/>
    </ligand>
</feature>
<dbReference type="Proteomes" id="UP000237153">
    <property type="component" value="Unassembled WGS sequence"/>
</dbReference>
<evidence type="ECO:0000256" key="2">
    <source>
        <dbReference type="ARBA" id="ARBA00009897"/>
    </source>
</evidence>
<feature type="binding site" evidence="9">
    <location>
        <position position="128"/>
    </location>
    <ligand>
        <name>Mg(2+)</name>
        <dbReference type="ChEBI" id="CHEBI:18420"/>
        <label>1</label>
    </ligand>
</feature>